<gene>
    <name evidence="1" type="ORF">BDM02DRAFT_2544110</name>
</gene>
<proteinExistence type="predicted"/>
<evidence type="ECO:0000313" key="1">
    <source>
        <dbReference type="EMBL" id="KAF9652637.1"/>
    </source>
</evidence>
<reference evidence="1" key="2">
    <citation type="journal article" date="2020" name="Nat. Commun.">
        <title>Large-scale genome sequencing of mycorrhizal fungi provides insights into the early evolution of symbiotic traits.</title>
        <authorList>
            <person name="Miyauchi S."/>
            <person name="Kiss E."/>
            <person name="Kuo A."/>
            <person name="Drula E."/>
            <person name="Kohler A."/>
            <person name="Sanchez-Garcia M."/>
            <person name="Morin E."/>
            <person name="Andreopoulos B."/>
            <person name="Barry K.W."/>
            <person name="Bonito G."/>
            <person name="Buee M."/>
            <person name="Carver A."/>
            <person name="Chen C."/>
            <person name="Cichocki N."/>
            <person name="Clum A."/>
            <person name="Culley D."/>
            <person name="Crous P.W."/>
            <person name="Fauchery L."/>
            <person name="Girlanda M."/>
            <person name="Hayes R.D."/>
            <person name="Keri Z."/>
            <person name="LaButti K."/>
            <person name="Lipzen A."/>
            <person name="Lombard V."/>
            <person name="Magnuson J."/>
            <person name="Maillard F."/>
            <person name="Murat C."/>
            <person name="Nolan M."/>
            <person name="Ohm R.A."/>
            <person name="Pangilinan J."/>
            <person name="Pereira M.F."/>
            <person name="Perotto S."/>
            <person name="Peter M."/>
            <person name="Pfister S."/>
            <person name="Riley R."/>
            <person name="Sitrit Y."/>
            <person name="Stielow J.B."/>
            <person name="Szollosi G."/>
            <person name="Zifcakova L."/>
            <person name="Stursova M."/>
            <person name="Spatafora J.W."/>
            <person name="Tedersoo L."/>
            <person name="Vaario L.M."/>
            <person name="Yamada A."/>
            <person name="Yan M."/>
            <person name="Wang P."/>
            <person name="Xu J."/>
            <person name="Bruns T."/>
            <person name="Baldrian P."/>
            <person name="Vilgalys R."/>
            <person name="Dunand C."/>
            <person name="Henrissat B."/>
            <person name="Grigoriev I.V."/>
            <person name="Hibbett D."/>
            <person name="Nagy L.G."/>
            <person name="Martin F.M."/>
        </authorList>
    </citation>
    <scope>NUCLEOTIDE SEQUENCE</scope>
    <source>
        <strain evidence="1">P2</strain>
    </source>
</reference>
<dbReference type="Proteomes" id="UP000886501">
    <property type="component" value="Unassembled WGS sequence"/>
</dbReference>
<reference evidence="1" key="1">
    <citation type="submission" date="2019-10" db="EMBL/GenBank/DDBJ databases">
        <authorList>
            <consortium name="DOE Joint Genome Institute"/>
            <person name="Kuo A."/>
            <person name="Miyauchi S."/>
            <person name="Kiss E."/>
            <person name="Drula E."/>
            <person name="Kohler A."/>
            <person name="Sanchez-Garcia M."/>
            <person name="Andreopoulos B."/>
            <person name="Barry K.W."/>
            <person name="Bonito G."/>
            <person name="Buee M."/>
            <person name="Carver A."/>
            <person name="Chen C."/>
            <person name="Cichocki N."/>
            <person name="Clum A."/>
            <person name="Culley D."/>
            <person name="Crous P.W."/>
            <person name="Fauchery L."/>
            <person name="Girlanda M."/>
            <person name="Hayes R."/>
            <person name="Keri Z."/>
            <person name="Labutti K."/>
            <person name="Lipzen A."/>
            <person name="Lombard V."/>
            <person name="Magnuson J."/>
            <person name="Maillard F."/>
            <person name="Morin E."/>
            <person name="Murat C."/>
            <person name="Nolan M."/>
            <person name="Ohm R."/>
            <person name="Pangilinan J."/>
            <person name="Pereira M."/>
            <person name="Perotto S."/>
            <person name="Peter M."/>
            <person name="Riley R."/>
            <person name="Sitrit Y."/>
            <person name="Stielow B."/>
            <person name="Szollosi G."/>
            <person name="Zifcakova L."/>
            <person name="Stursova M."/>
            <person name="Spatafora J.W."/>
            <person name="Tedersoo L."/>
            <person name="Vaario L.-M."/>
            <person name="Yamada A."/>
            <person name="Yan M."/>
            <person name="Wang P."/>
            <person name="Xu J."/>
            <person name="Bruns T."/>
            <person name="Baldrian P."/>
            <person name="Vilgalys R."/>
            <person name="Henrissat B."/>
            <person name="Grigoriev I.V."/>
            <person name="Hibbett D."/>
            <person name="Nagy L.G."/>
            <person name="Martin F.M."/>
        </authorList>
    </citation>
    <scope>NUCLEOTIDE SEQUENCE</scope>
    <source>
        <strain evidence="1">P2</strain>
    </source>
</reference>
<protein>
    <submittedName>
        <fullName evidence="1">Uncharacterized protein</fullName>
    </submittedName>
</protein>
<name>A0ACB6ZSM3_THEGA</name>
<organism evidence="1 2">
    <name type="scientific">Thelephora ganbajun</name>
    <name type="common">Ganba fungus</name>
    <dbReference type="NCBI Taxonomy" id="370292"/>
    <lineage>
        <taxon>Eukaryota</taxon>
        <taxon>Fungi</taxon>
        <taxon>Dikarya</taxon>
        <taxon>Basidiomycota</taxon>
        <taxon>Agaricomycotina</taxon>
        <taxon>Agaricomycetes</taxon>
        <taxon>Thelephorales</taxon>
        <taxon>Thelephoraceae</taxon>
        <taxon>Thelephora</taxon>
    </lineage>
</organism>
<sequence length="154" mass="17373">MRLASRLQKPAPSHRVLHTLSNPGQSCVHRRIRCVHSRWLRRVSHRVADGKSHYLACKVSPPPKLPIFDEHRSICAFVWPCCSSDAAMPHPIKPPTRFKMNMARPRVCGDGSGCLQTVRKLSVSGTRRNSIRGKTRRFLFSVTIATPNAVSSRR</sequence>
<accession>A0ACB6ZSM3</accession>
<comment type="caution">
    <text evidence="1">The sequence shown here is derived from an EMBL/GenBank/DDBJ whole genome shotgun (WGS) entry which is preliminary data.</text>
</comment>
<keyword evidence="2" id="KW-1185">Reference proteome</keyword>
<evidence type="ECO:0000313" key="2">
    <source>
        <dbReference type="Proteomes" id="UP000886501"/>
    </source>
</evidence>
<dbReference type="EMBL" id="MU117967">
    <property type="protein sequence ID" value="KAF9652637.1"/>
    <property type="molecule type" value="Genomic_DNA"/>
</dbReference>